<feature type="compositionally biased region" description="Basic and acidic residues" evidence="1">
    <location>
        <begin position="258"/>
        <end position="267"/>
    </location>
</feature>
<gene>
    <name evidence="3" type="ORF">SAMN05421748_119156</name>
</gene>
<feature type="transmembrane region" description="Helical" evidence="2">
    <location>
        <begin position="706"/>
        <end position="726"/>
    </location>
</feature>
<dbReference type="AlphaFoldDB" id="A0A285JEI3"/>
<feature type="transmembrane region" description="Helical" evidence="2">
    <location>
        <begin position="562"/>
        <end position="586"/>
    </location>
</feature>
<feature type="compositionally biased region" description="Pro residues" evidence="1">
    <location>
        <begin position="286"/>
        <end position="297"/>
    </location>
</feature>
<sequence>MTSEQPRQSASPPAETLRPAVPTPAIPRQPGPADSATPTPPQPAPSSAPGKAEPHKAEPPEPESHKAEPSKAEPSKAEPSKAGPDKPAADDSAPGGAAVSGSATDKAATDRPGHSKPATETPASAKAAVDDLATDKPAPNTAATGNTATDKPAPGTTAAGKVAAGTAAAGKVAAGTTAAGTTAADKGSADKAMSDDATSDKAAAPHKPASSESALITPAAATSAGTKTAKAASDPGKAEAASGAGKAAGSVAAATKTAESEKDRKPANDSVADTVKDPQKTVKPGEPLPTERPPGVPPDPWTAFATATERPPGWFRRTTRAGLRSLIHEYALVIYGGLLLAVALTWPTLRYPLHTLPQDIWDPSRQAWQIAWGGHILLTDPARLWQANAFYPEPNSFAYGDSLLGYAPFGMIGEGPVAAVLRYNVLFVLAHALLAIGGYALVRQLGAGRTGAAVAAVAFAYAPWRLAQEGHLDIVSAGAIPLALAMLARGHGWSLRRGFRPHRRHAGWAAAGWLVAIWQVSLGFSLGVPFLYVLGLILLVLLVAVPLRWFRRPVDRPVLGWRLLLTDTLGSLILVGVSALIAIPYFKAPAGGPAGTEIAFYSPPLRSLLIGPAESRIWGAPHEVPRSSLSWPAEMGLLPGFVLYALALAGLAFSIWTLRQRLLLLAGLVVTIILTLGTNFFDGRWTYLPLFGHLPASLGLRIPGRLMLWATLLLAILAAGAVAEFVRRAEQVAEQRIPPWPGPWLRLATLLPLALVLLEGWNATAHPVAPTQPLAMRTVTGPMLVLPTSALTDQTVMLWSTSRFQPIANGAGGFAAGRQAVLRRNVEAFPDSETIQYLRSLNIDKVLLLRSQAAGTPWERAGDIPVDALGIRREDLDDAVIFYLTDPAAPANPAQQPTTPPNPSLQPSFPLTPSLQQSAPAGLPSQPPTPLTATSPTPLTG</sequence>
<evidence type="ECO:0000256" key="1">
    <source>
        <dbReference type="SAM" id="MobiDB-lite"/>
    </source>
</evidence>
<accession>A0A285JEI3</accession>
<dbReference type="Proteomes" id="UP000219612">
    <property type="component" value="Unassembled WGS sequence"/>
</dbReference>
<feature type="region of interest" description="Disordered" evidence="1">
    <location>
        <begin position="888"/>
        <end position="941"/>
    </location>
</feature>
<feature type="compositionally biased region" description="Basic and acidic residues" evidence="1">
    <location>
        <begin position="52"/>
        <end position="89"/>
    </location>
</feature>
<feature type="compositionally biased region" description="Low complexity" evidence="1">
    <location>
        <begin position="90"/>
        <end position="103"/>
    </location>
</feature>
<feature type="transmembrane region" description="Helical" evidence="2">
    <location>
        <begin position="636"/>
        <end position="655"/>
    </location>
</feature>
<keyword evidence="2" id="KW-0472">Membrane</keyword>
<name>A0A285JEI3_9ACTN</name>
<feature type="transmembrane region" description="Helical" evidence="2">
    <location>
        <begin position="447"/>
        <end position="464"/>
    </location>
</feature>
<feature type="compositionally biased region" description="Low complexity" evidence="1">
    <location>
        <begin position="137"/>
        <end position="184"/>
    </location>
</feature>
<feature type="compositionally biased region" description="Low complexity" evidence="1">
    <location>
        <begin position="888"/>
        <end position="897"/>
    </location>
</feature>
<feature type="region of interest" description="Disordered" evidence="1">
    <location>
        <begin position="1"/>
        <end position="297"/>
    </location>
</feature>
<evidence type="ECO:0000313" key="4">
    <source>
        <dbReference type="Proteomes" id="UP000219612"/>
    </source>
</evidence>
<feature type="compositionally biased region" description="Polar residues" evidence="1">
    <location>
        <begin position="1"/>
        <end position="11"/>
    </location>
</feature>
<feature type="compositionally biased region" description="Polar residues" evidence="1">
    <location>
        <begin position="905"/>
        <end position="919"/>
    </location>
</feature>
<feature type="transmembrane region" description="Helical" evidence="2">
    <location>
        <begin position="508"/>
        <end position="524"/>
    </location>
</feature>
<protein>
    <submittedName>
        <fullName evidence="3">Uncharacterized protein</fullName>
    </submittedName>
</protein>
<feature type="transmembrane region" description="Helical" evidence="2">
    <location>
        <begin position="662"/>
        <end position="681"/>
    </location>
</feature>
<dbReference type="EMBL" id="OBDY01000019">
    <property type="protein sequence ID" value="SNY58672.1"/>
    <property type="molecule type" value="Genomic_DNA"/>
</dbReference>
<feature type="transmembrane region" description="Helical" evidence="2">
    <location>
        <begin position="530"/>
        <end position="550"/>
    </location>
</feature>
<keyword evidence="2" id="KW-0812">Transmembrane</keyword>
<evidence type="ECO:0000256" key="2">
    <source>
        <dbReference type="SAM" id="Phobius"/>
    </source>
</evidence>
<feature type="compositionally biased region" description="Pro residues" evidence="1">
    <location>
        <begin position="21"/>
        <end position="30"/>
    </location>
</feature>
<feature type="compositionally biased region" description="Low complexity" evidence="1">
    <location>
        <begin position="931"/>
        <end position="941"/>
    </location>
</feature>
<evidence type="ECO:0000313" key="3">
    <source>
        <dbReference type="EMBL" id="SNY58672.1"/>
    </source>
</evidence>
<keyword evidence="4" id="KW-1185">Reference proteome</keyword>
<proteinExistence type="predicted"/>
<reference evidence="3 4" key="1">
    <citation type="submission" date="2017-09" db="EMBL/GenBank/DDBJ databases">
        <authorList>
            <person name="Ehlers B."/>
            <person name="Leendertz F.H."/>
        </authorList>
    </citation>
    <scope>NUCLEOTIDE SEQUENCE [LARGE SCALE GENOMIC DNA]</scope>
    <source>
        <strain evidence="3 4">CGMCC 4.6857</strain>
    </source>
</reference>
<organism evidence="3 4">
    <name type="scientific">Paractinoplanes atraurantiacus</name>
    <dbReference type="NCBI Taxonomy" id="1036182"/>
    <lineage>
        <taxon>Bacteria</taxon>
        <taxon>Bacillati</taxon>
        <taxon>Actinomycetota</taxon>
        <taxon>Actinomycetes</taxon>
        <taxon>Micromonosporales</taxon>
        <taxon>Micromonosporaceae</taxon>
        <taxon>Paractinoplanes</taxon>
    </lineage>
</organism>
<feature type="transmembrane region" description="Helical" evidence="2">
    <location>
        <begin position="470"/>
        <end position="488"/>
    </location>
</feature>
<feature type="transmembrane region" description="Helical" evidence="2">
    <location>
        <begin position="326"/>
        <end position="346"/>
    </location>
</feature>
<feature type="transmembrane region" description="Helical" evidence="2">
    <location>
        <begin position="421"/>
        <end position="442"/>
    </location>
</feature>
<feature type="compositionally biased region" description="Low complexity" evidence="1">
    <location>
        <begin position="219"/>
        <end position="257"/>
    </location>
</feature>
<keyword evidence="2" id="KW-1133">Transmembrane helix</keyword>